<proteinExistence type="predicted"/>
<evidence type="ECO:0000313" key="3">
    <source>
        <dbReference type="Proteomes" id="UP001208935"/>
    </source>
</evidence>
<feature type="domain" description="Beta-ketoacyl synthase-like N-terminal" evidence="1">
    <location>
        <begin position="23"/>
        <end position="237"/>
    </location>
</feature>
<dbReference type="InterPro" id="IPR016039">
    <property type="entry name" value="Thiolase-like"/>
</dbReference>
<evidence type="ECO:0000313" key="2">
    <source>
        <dbReference type="EMBL" id="MCW5320989.1"/>
    </source>
</evidence>
<accession>A0ABT3KSS9</accession>
<evidence type="ECO:0000259" key="1">
    <source>
        <dbReference type="Pfam" id="PF13723"/>
    </source>
</evidence>
<sequence>MPFELTILEWSAYADGLSQRADWLQWAAGSAPLPRSIADTVPALDEMPAMMRRRVNRLGRLACQVAYWCPPAAGAPMVFASRYGDADRSLALLGDLVQGQPVSPTGFGLSVHNAISALYSIAQGHCANTVVVAAGRASAAAALTEAAALLADGAAEVLVVYYEAPLPRIYAEFEDQPGCEYAWAWRVALPRHGDRVAPTVRLSADEIKSVTDTTAELWPTGLAMLHYALRKFASMRCSAP</sequence>
<name>A0ABT3KSS9_9BURK</name>
<dbReference type="SUPFAM" id="SSF53901">
    <property type="entry name" value="Thiolase-like"/>
    <property type="match status" value="1"/>
</dbReference>
<reference evidence="3" key="1">
    <citation type="submission" date="2023-07" db="EMBL/GenBank/DDBJ databases">
        <title>Verminephrobacter genomes.</title>
        <authorList>
            <person name="Lund M.B."/>
        </authorList>
    </citation>
    <scope>NUCLEOTIDE SEQUENCE [LARGE SCALE GENOMIC DNA]</scope>
    <source>
        <strain evidence="3">AtM5-05</strain>
    </source>
</reference>
<dbReference type="RefSeq" id="WP_265281613.1">
    <property type="nucleotide sequence ID" value="NZ_QZCW01000001.1"/>
</dbReference>
<keyword evidence="3" id="KW-1185">Reference proteome</keyword>
<dbReference type="Pfam" id="PF13723">
    <property type="entry name" value="Ketoacyl-synt_2"/>
    <property type="match status" value="1"/>
</dbReference>
<dbReference type="Proteomes" id="UP001208935">
    <property type="component" value="Unassembled WGS sequence"/>
</dbReference>
<comment type="caution">
    <text evidence="2">The sequence shown here is derived from an EMBL/GenBank/DDBJ whole genome shotgun (WGS) entry which is preliminary data.</text>
</comment>
<gene>
    <name evidence="2" type="ORF">D5039_07380</name>
</gene>
<protein>
    <submittedName>
        <fullName evidence="2">3-oxoacyl-ACP synthase</fullName>
    </submittedName>
</protein>
<dbReference type="EMBL" id="QZCW01000001">
    <property type="protein sequence ID" value="MCW5320989.1"/>
    <property type="molecule type" value="Genomic_DNA"/>
</dbReference>
<dbReference type="InterPro" id="IPR014030">
    <property type="entry name" value="Ketoacyl_synth_N"/>
</dbReference>
<organism evidence="2 3">
    <name type="scientific">Verminephrobacter aporrectodeae subsp. tuberculatae</name>
    <dbReference type="NCBI Taxonomy" id="1110392"/>
    <lineage>
        <taxon>Bacteria</taxon>
        <taxon>Pseudomonadati</taxon>
        <taxon>Pseudomonadota</taxon>
        <taxon>Betaproteobacteria</taxon>
        <taxon>Burkholderiales</taxon>
        <taxon>Comamonadaceae</taxon>
        <taxon>Verminephrobacter</taxon>
    </lineage>
</organism>